<protein>
    <submittedName>
        <fullName evidence="9">Thiamine transport system ATP-binding protein</fullName>
    </submittedName>
</protein>
<dbReference type="InterPro" id="IPR050093">
    <property type="entry name" value="ABC_SmlMolc_Importer"/>
</dbReference>
<dbReference type="OrthoDB" id="9802264at2"/>
<dbReference type="SUPFAM" id="SSF52540">
    <property type="entry name" value="P-loop containing nucleoside triphosphate hydrolases"/>
    <property type="match status" value="1"/>
</dbReference>
<evidence type="ECO:0000313" key="9">
    <source>
        <dbReference type="EMBL" id="SFK05150.1"/>
    </source>
</evidence>
<sequence length="204" mass="22796">MLDVRQLQFRYSGPTPAWEFNLSVTAGECLAIRGASGSGKSTLLGLIAGFLQPQRGEILWQGHPIHTLKPWQRPVTSVFQEHNLFEHLDVFTNIGLGLHPGLQLSDLQKQAIDQALTRTGLSGFGRRRPGELSGGQRQRVALIRAILRRQPLLLLDEPMTGLDPDTRTELHRMLLEEKAHGVAMLLASHDPEDSKILADRHWNL</sequence>
<evidence type="ECO:0000256" key="3">
    <source>
        <dbReference type="ARBA" id="ARBA00022519"/>
    </source>
</evidence>
<dbReference type="InterPro" id="IPR017871">
    <property type="entry name" value="ABC_transporter-like_CS"/>
</dbReference>
<dbReference type="PANTHER" id="PTHR42781:SF1">
    <property type="entry name" value="THIAMINE IMPORT ATP-BINDING PROTEIN THIQ"/>
    <property type="match status" value="1"/>
</dbReference>
<evidence type="ECO:0000256" key="7">
    <source>
        <dbReference type="ARBA" id="ARBA00023136"/>
    </source>
</evidence>
<evidence type="ECO:0000256" key="2">
    <source>
        <dbReference type="ARBA" id="ARBA00022475"/>
    </source>
</evidence>
<dbReference type="GO" id="GO:0005524">
    <property type="term" value="F:ATP binding"/>
    <property type="evidence" value="ECO:0007669"/>
    <property type="project" value="UniProtKB-KW"/>
</dbReference>
<dbReference type="InterPro" id="IPR003439">
    <property type="entry name" value="ABC_transporter-like_ATP-bd"/>
</dbReference>
<dbReference type="InterPro" id="IPR027417">
    <property type="entry name" value="P-loop_NTPase"/>
</dbReference>
<dbReference type="PROSITE" id="PS50893">
    <property type="entry name" value="ABC_TRANSPORTER_2"/>
    <property type="match status" value="1"/>
</dbReference>
<dbReference type="RefSeq" id="WP_091705566.1">
    <property type="nucleotide sequence ID" value="NZ_BMYN01000005.1"/>
</dbReference>
<organism evidence="9 10">
    <name type="scientific">Marinobacter persicus</name>
    <dbReference type="NCBI Taxonomy" id="930118"/>
    <lineage>
        <taxon>Bacteria</taxon>
        <taxon>Pseudomonadati</taxon>
        <taxon>Pseudomonadota</taxon>
        <taxon>Gammaproteobacteria</taxon>
        <taxon>Pseudomonadales</taxon>
        <taxon>Marinobacteraceae</taxon>
        <taxon>Marinobacter</taxon>
    </lineage>
</organism>
<keyword evidence="3" id="KW-0997">Cell inner membrane</keyword>
<dbReference type="InterPro" id="IPR003593">
    <property type="entry name" value="AAA+_ATPase"/>
</dbReference>
<keyword evidence="4" id="KW-0547">Nucleotide-binding</keyword>
<evidence type="ECO:0000256" key="5">
    <source>
        <dbReference type="ARBA" id="ARBA00022840"/>
    </source>
</evidence>
<name>A0A1I3WCL5_9GAMM</name>
<keyword evidence="1" id="KW-0813">Transport</keyword>
<keyword evidence="6" id="KW-1278">Translocase</keyword>
<keyword evidence="7" id="KW-0472">Membrane</keyword>
<evidence type="ECO:0000256" key="4">
    <source>
        <dbReference type="ARBA" id="ARBA00022741"/>
    </source>
</evidence>
<evidence type="ECO:0000313" key="10">
    <source>
        <dbReference type="Proteomes" id="UP000199445"/>
    </source>
</evidence>
<dbReference type="SMART" id="SM00382">
    <property type="entry name" value="AAA"/>
    <property type="match status" value="1"/>
</dbReference>
<dbReference type="Gene3D" id="3.40.50.300">
    <property type="entry name" value="P-loop containing nucleotide triphosphate hydrolases"/>
    <property type="match status" value="1"/>
</dbReference>
<dbReference type="AlphaFoldDB" id="A0A1I3WCL5"/>
<feature type="domain" description="ABC transporter" evidence="8">
    <location>
        <begin position="2"/>
        <end position="204"/>
    </location>
</feature>
<dbReference type="EMBL" id="FOSC01000009">
    <property type="protein sequence ID" value="SFK05150.1"/>
    <property type="molecule type" value="Genomic_DNA"/>
</dbReference>
<dbReference type="PROSITE" id="PS00211">
    <property type="entry name" value="ABC_TRANSPORTER_1"/>
    <property type="match status" value="1"/>
</dbReference>
<gene>
    <name evidence="9" type="ORF">SAMN05216429_109135</name>
</gene>
<dbReference type="Pfam" id="PF00005">
    <property type="entry name" value="ABC_tran"/>
    <property type="match status" value="1"/>
</dbReference>
<accession>A0A1I3WCL5</accession>
<dbReference type="Proteomes" id="UP000199445">
    <property type="component" value="Unassembled WGS sequence"/>
</dbReference>
<evidence type="ECO:0000259" key="8">
    <source>
        <dbReference type="PROSITE" id="PS50893"/>
    </source>
</evidence>
<keyword evidence="2" id="KW-1003">Cell membrane</keyword>
<evidence type="ECO:0000256" key="1">
    <source>
        <dbReference type="ARBA" id="ARBA00022448"/>
    </source>
</evidence>
<dbReference type="GO" id="GO:0016887">
    <property type="term" value="F:ATP hydrolysis activity"/>
    <property type="evidence" value="ECO:0007669"/>
    <property type="project" value="InterPro"/>
</dbReference>
<keyword evidence="5 9" id="KW-0067">ATP-binding</keyword>
<proteinExistence type="predicted"/>
<evidence type="ECO:0000256" key="6">
    <source>
        <dbReference type="ARBA" id="ARBA00022967"/>
    </source>
</evidence>
<reference evidence="9 10" key="1">
    <citation type="submission" date="2016-10" db="EMBL/GenBank/DDBJ databases">
        <authorList>
            <person name="de Groot N.N."/>
        </authorList>
    </citation>
    <scope>NUCLEOTIDE SEQUENCE [LARGE SCALE GENOMIC DNA]</scope>
    <source>
        <strain evidence="9 10">IBRC-M 10445</strain>
    </source>
</reference>
<dbReference type="PANTHER" id="PTHR42781">
    <property type="entry name" value="SPERMIDINE/PUTRESCINE IMPORT ATP-BINDING PROTEIN POTA"/>
    <property type="match status" value="1"/>
</dbReference>
<keyword evidence="10" id="KW-1185">Reference proteome</keyword>